<dbReference type="Gene3D" id="3.40.50.720">
    <property type="entry name" value="NAD(P)-binding Rossmann-like Domain"/>
    <property type="match status" value="1"/>
</dbReference>
<accession>A0A1G6QWN6</accession>
<sequence length="462" mass="51341">MNFNSKAMRVHFIAIGGSAMHNLALALHSKGFSISGSDDEIFEPSKSRLANVGLLPMEMGWFPQKITPNIDAVILGMHARSDNPELLRAKELGLKVFSYPEYLYEQTKDKIRAVVGGSHGKTTITAMVMHVLKTCNKEFDYMVGSQIAGFETMVGLSHEAPIAVFEGDEYLTSPIDLRPKFHLYQANIGLISGIAWDHVNVFPTFEGYVDQFRIFAEGIEAGGCLIYCKEDKILKKKVAKWNIKADVVAYSTHPYSRTAAGLVLDTAYGHVKVRVFGRHNMENISGAKEICLRLGISEMDFYNAISSFGGAAKRLQLLGENMSTSFYLDFAHSPSKVKATVEAVREQFPDRKFIAVLELHTFSSLNGDFLSEYEDTLKAADKAIVFFNPEAVKHKKLPVLSPEQVFKSFGRRDLEVFSTPAELSKAIFKRVADDCVVLLMSSGDFGGINAPQQVEKWLSDHV</sequence>
<evidence type="ECO:0000259" key="9">
    <source>
        <dbReference type="Pfam" id="PF01225"/>
    </source>
</evidence>
<dbReference type="InterPro" id="IPR036565">
    <property type="entry name" value="Mur-like_cat_sf"/>
</dbReference>
<keyword evidence="8" id="KW-0961">Cell wall biogenesis/degradation</keyword>
<keyword evidence="1 12" id="KW-0436">Ligase</keyword>
<protein>
    <submittedName>
        <fullName evidence="12">UDP-N-acetylmuramate: L-alanyl-gamma-D-glutamyl-meso-diaminopimelate ligase</fullName>
    </submittedName>
</protein>
<keyword evidence="6" id="KW-0573">Peptidoglycan synthesis</keyword>
<feature type="domain" description="Mur ligase central" evidence="11">
    <location>
        <begin position="115"/>
        <end position="287"/>
    </location>
</feature>
<dbReference type="PANTHER" id="PTHR43445">
    <property type="entry name" value="UDP-N-ACETYLMURAMATE--L-ALANINE LIGASE-RELATED"/>
    <property type="match status" value="1"/>
</dbReference>
<dbReference type="Pfam" id="PF01225">
    <property type="entry name" value="Mur_ligase"/>
    <property type="match status" value="1"/>
</dbReference>
<dbReference type="GO" id="GO:0051301">
    <property type="term" value="P:cell division"/>
    <property type="evidence" value="ECO:0007669"/>
    <property type="project" value="UniProtKB-KW"/>
</dbReference>
<dbReference type="SUPFAM" id="SSF53623">
    <property type="entry name" value="MurD-like peptide ligases, catalytic domain"/>
    <property type="match status" value="1"/>
</dbReference>
<dbReference type="Gene3D" id="3.40.1190.10">
    <property type="entry name" value="Mur-like, catalytic domain"/>
    <property type="match status" value="1"/>
</dbReference>
<dbReference type="Pfam" id="PF02875">
    <property type="entry name" value="Mur_ligase_C"/>
    <property type="match status" value="1"/>
</dbReference>
<dbReference type="Pfam" id="PF08245">
    <property type="entry name" value="Mur_ligase_M"/>
    <property type="match status" value="1"/>
</dbReference>
<reference evidence="12 13" key="1">
    <citation type="submission" date="2016-09" db="EMBL/GenBank/DDBJ databases">
        <authorList>
            <person name="Capua I."/>
            <person name="De Benedictis P."/>
            <person name="Joannis T."/>
            <person name="Lombin L.H."/>
            <person name="Cattoli G."/>
        </authorList>
    </citation>
    <scope>NUCLEOTIDE SEQUENCE [LARGE SCALE GENOMIC DNA]</scope>
    <source>
        <strain evidence="12 13">A7P-90m</strain>
    </source>
</reference>
<keyword evidence="7" id="KW-0131">Cell cycle</keyword>
<dbReference type="Gene3D" id="3.90.190.20">
    <property type="entry name" value="Mur ligase, C-terminal domain"/>
    <property type="match status" value="1"/>
</dbReference>
<evidence type="ECO:0000256" key="2">
    <source>
        <dbReference type="ARBA" id="ARBA00022618"/>
    </source>
</evidence>
<dbReference type="SUPFAM" id="SSF53244">
    <property type="entry name" value="MurD-like peptide ligases, peptide-binding domain"/>
    <property type="match status" value="1"/>
</dbReference>
<evidence type="ECO:0000313" key="13">
    <source>
        <dbReference type="Proteomes" id="UP000199452"/>
    </source>
</evidence>
<evidence type="ECO:0000259" key="10">
    <source>
        <dbReference type="Pfam" id="PF02875"/>
    </source>
</evidence>
<dbReference type="STRING" id="1640674.SAMN05216323_106611"/>
<evidence type="ECO:0000256" key="8">
    <source>
        <dbReference type="ARBA" id="ARBA00023316"/>
    </source>
</evidence>
<dbReference type="EMBL" id="FMYP01000066">
    <property type="protein sequence ID" value="SDC96137.1"/>
    <property type="molecule type" value="Genomic_DNA"/>
</dbReference>
<organism evidence="12 13">
    <name type="scientific">Williamwhitmania taraxaci</name>
    <dbReference type="NCBI Taxonomy" id="1640674"/>
    <lineage>
        <taxon>Bacteria</taxon>
        <taxon>Pseudomonadati</taxon>
        <taxon>Bacteroidota</taxon>
        <taxon>Bacteroidia</taxon>
        <taxon>Bacteroidales</taxon>
        <taxon>Williamwhitmaniaceae</taxon>
        <taxon>Williamwhitmania</taxon>
    </lineage>
</organism>
<dbReference type="InterPro" id="IPR013221">
    <property type="entry name" value="Mur_ligase_cen"/>
</dbReference>
<keyword evidence="4" id="KW-0067">ATP-binding</keyword>
<evidence type="ECO:0000313" key="12">
    <source>
        <dbReference type="EMBL" id="SDC96137.1"/>
    </source>
</evidence>
<dbReference type="Proteomes" id="UP000199452">
    <property type="component" value="Unassembled WGS sequence"/>
</dbReference>
<dbReference type="InterPro" id="IPR036615">
    <property type="entry name" value="Mur_ligase_C_dom_sf"/>
</dbReference>
<keyword evidence="5" id="KW-0133">Cell shape</keyword>
<dbReference type="PANTHER" id="PTHR43445:SF3">
    <property type="entry name" value="UDP-N-ACETYLMURAMATE--L-ALANINE LIGASE"/>
    <property type="match status" value="1"/>
</dbReference>
<evidence type="ECO:0000256" key="1">
    <source>
        <dbReference type="ARBA" id="ARBA00022598"/>
    </source>
</evidence>
<gene>
    <name evidence="12" type="ORF">SAMN05216323_106611</name>
</gene>
<feature type="domain" description="Mur ligase C-terminal" evidence="10">
    <location>
        <begin position="314"/>
        <end position="443"/>
    </location>
</feature>
<proteinExistence type="predicted"/>
<dbReference type="GO" id="GO:0009252">
    <property type="term" value="P:peptidoglycan biosynthetic process"/>
    <property type="evidence" value="ECO:0007669"/>
    <property type="project" value="UniProtKB-KW"/>
</dbReference>
<dbReference type="GO" id="GO:0008360">
    <property type="term" value="P:regulation of cell shape"/>
    <property type="evidence" value="ECO:0007669"/>
    <property type="project" value="UniProtKB-KW"/>
</dbReference>
<dbReference type="GO" id="GO:0016881">
    <property type="term" value="F:acid-amino acid ligase activity"/>
    <property type="evidence" value="ECO:0007669"/>
    <property type="project" value="InterPro"/>
</dbReference>
<evidence type="ECO:0000256" key="6">
    <source>
        <dbReference type="ARBA" id="ARBA00022984"/>
    </source>
</evidence>
<dbReference type="GO" id="GO:0071555">
    <property type="term" value="P:cell wall organization"/>
    <property type="evidence" value="ECO:0007669"/>
    <property type="project" value="UniProtKB-KW"/>
</dbReference>
<name>A0A1G6QWN6_9BACT</name>
<evidence type="ECO:0000256" key="5">
    <source>
        <dbReference type="ARBA" id="ARBA00022960"/>
    </source>
</evidence>
<feature type="domain" description="Mur ligase N-terminal catalytic" evidence="9">
    <location>
        <begin position="10"/>
        <end position="107"/>
    </location>
</feature>
<evidence type="ECO:0000259" key="11">
    <source>
        <dbReference type="Pfam" id="PF08245"/>
    </source>
</evidence>
<keyword evidence="13" id="KW-1185">Reference proteome</keyword>
<dbReference type="InterPro" id="IPR000713">
    <property type="entry name" value="Mur_ligase_N"/>
</dbReference>
<evidence type="ECO:0000256" key="4">
    <source>
        <dbReference type="ARBA" id="ARBA00022840"/>
    </source>
</evidence>
<dbReference type="InterPro" id="IPR004101">
    <property type="entry name" value="Mur_ligase_C"/>
</dbReference>
<dbReference type="InterPro" id="IPR050061">
    <property type="entry name" value="MurCDEF_pg_biosynth"/>
</dbReference>
<dbReference type="GO" id="GO:0005524">
    <property type="term" value="F:ATP binding"/>
    <property type="evidence" value="ECO:0007669"/>
    <property type="project" value="UniProtKB-KW"/>
</dbReference>
<keyword evidence="2" id="KW-0132">Cell division</keyword>
<evidence type="ECO:0000256" key="7">
    <source>
        <dbReference type="ARBA" id="ARBA00023306"/>
    </source>
</evidence>
<evidence type="ECO:0000256" key="3">
    <source>
        <dbReference type="ARBA" id="ARBA00022741"/>
    </source>
</evidence>
<dbReference type="SUPFAM" id="SSF51984">
    <property type="entry name" value="MurCD N-terminal domain"/>
    <property type="match status" value="1"/>
</dbReference>
<dbReference type="AlphaFoldDB" id="A0A1G6QWN6"/>
<keyword evidence="3" id="KW-0547">Nucleotide-binding</keyword>